<protein>
    <submittedName>
        <fullName evidence="1">1815_t:CDS:1</fullName>
    </submittedName>
</protein>
<feature type="non-terminal residue" evidence="1">
    <location>
        <position position="1"/>
    </location>
</feature>
<accession>A0ACA9PQN1</accession>
<gene>
    <name evidence="1" type="ORF">DHETER_LOCUS12601</name>
</gene>
<evidence type="ECO:0000313" key="2">
    <source>
        <dbReference type="Proteomes" id="UP000789702"/>
    </source>
</evidence>
<dbReference type="Proteomes" id="UP000789702">
    <property type="component" value="Unassembled WGS sequence"/>
</dbReference>
<dbReference type="EMBL" id="CAJVPU010031489">
    <property type="protein sequence ID" value="CAG8717050.1"/>
    <property type="molecule type" value="Genomic_DNA"/>
</dbReference>
<evidence type="ECO:0000313" key="1">
    <source>
        <dbReference type="EMBL" id="CAG8717050.1"/>
    </source>
</evidence>
<proteinExistence type="predicted"/>
<comment type="caution">
    <text evidence="1">The sequence shown here is derived from an EMBL/GenBank/DDBJ whole genome shotgun (WGS) entry which is preliminary data.</text>
</comment>
<name>A0ACA9PQN1_9GLOM</name>
<reference evidence="1" key="1">
    <citation type="submission" date="2021-06" db="EMBL/GenBank/DDBJ databases">
        <authorList>
            <person name="Kallberg Y."/>
            <person name="Tangrot J."/>
            <person name="Rosling A."/>
        </authorList>
    </citation>
    <scope>NUCLEOTIDE SEQUENCE</scope>
    <source>
        <strain evidence="1">IL203A</strain>
    </source>
</reference>
<sequence length="45" mass="5111">ARNLYDDIWDTAHATLCIVFQFEMPNINIALLASNVELCGKNPFQ</sequence>
<keyword evidence="2" id="KW-1185">Reference proteome</keyword>
<organism evidence="1 2">
    <name type="scientific">Dentiscutata heterogama</name>
    <dbReference type="NCBI Taxonomy" id="1316150"/>
    <lineage>
        <taxon>Eukaryota</taxon>
        <taxon>Fungi</taxon>
        <taxon>Fungi incertae sedis</taxon>
        <taxon>Mucoromycota</taxon>
        <taxon>Glomeromycotina</taxon>
        <taxon>Glomeromycetes</taxon>
        <taxon>Diversisporales</taxon>
        <taxon>Gigasporaceae</taxon>
        <taxon>Dentiscutata</taxon>
    </lineage>
</organism>